<feature type="region of interest" description="Disordered" evidence="17">
    <location>
        <begin position="1"/>
        <end position="65"/>
    </location>
</feature>
<dbReference type="FunFam" id="1.10.8.60:FF:000058">
    <property type="entry name" value="Cell division control protein"/>
    <property type="match status" value="1"/>
</dbReference>
<dbReference type="CDD" id="cd00009">
    <property type="entry name" value="AAA"/>
    <property type="match status" value="1"/>
</dbReference>
<dbReference type="SMART" id="SM01074">
    <property type="entry name" value="Cdc6_C"/>
    <property type="match status" value="1"/>
</dbReference>
<comment type="function">
    <text evidence="14 16">Involved in the initiation of DNA replication. Also participates in checkpoint controls that ensure DNA replication is completed before mitosis is initiated.</text>
</comment>
<keyword evidence="12 16" id="KW-0539">Nucleus</keyword>
<dbReference type="GO" id="GO:0005524">
    <property type="term" value="F:ATP binding"/>
    <property type="evidence" value="ECO:0007669"/>
    <property type="project" value="UniProtKB-KW"/>
</dbReference>
<evidence type="ECO:0000256" key="9">
    <source>
        <dbReference type="ARBA" id="ARBA00022776"/>
    </source>
</evidence>
<dbReference type="FunFam" id="3.40.50.300:FF:000547">
    <property type="entry name" value="Cell division control protein"/>
    <property type="match status" value="1"/>
</dbReference>
<dbReference type="PANTHER" id="PTHR10763">
    <property type="entry name" value="CELL DIVISION CONTROL PROTEIN 6-RELATED"/>
    <property type="match status" value="1"/>
</dbReference>
<dbReference type="InterPro" id="IPR036390">
    <property type="entry name" value="WH_DNA-bd_sf"/>
</dbReference>
<dbReference type="InterPro" id="IPR036388">
    <property type="entry name" value="WH-like_DNA-bd_sf"/>
</dbReference>
<dbReference type="Pfam" id="PF00004">
    <property type="entry name" value="AAA"/>
    <property type="match status" value="1"/>
</dbReference>
<dbReference type="GO" id="GO:0005819">
    <property type="term" value="C:spindle"/>
    <property type="evidence" value="ECO:0007669"/>
    <property type="project" value="UniProtKB-ARBA"/>
</dbReference>
<evidence type="ECO:0000256" key="2">
    <source>
        <dbReference type="ARBA" id="ARBA00004496"/>
    </source>
</evidence>
<accession>A0ABD0M412</accession>
<comment type="similarity">
    <text evidence="3 16">Belongs to the CDC6/cdc18 family.</text>
</comment>
<evidence type="ECO:0000256" key="14">
    <source>
        <dbReference type="ARBA" id="ARBA00056036"/>
    </source>
</evidence>
<evidence type="ECO:0000256" key="12">
    <source>
        <dbReference type="ARBA" id="ARBA00023242"/>
    </source>
</evidence>
<dbReference type="PIRSF" id="PIRSF001767">
    <property type="entry name" value="Cdc6"/>
    <property type="match status" value="1"/>
</dbReference>
<sequence length="452" mass="50456">MTKLSLKNCHQKMQPSPLRSPKKPSANENVENFVLKSPKKPSGSLRVSKPDGKPYQSTKQRLHTAKPDLLVGRDQEVSEIKRFLKTHLEKQSAGSLYISGAPGTGKTAALLHIIDDFKSQYQCAIGYLNCMTVKDSASVYRKLHTELSGKASAAGRTAKDMEKLVTSTRDSLILVLDEIDQLDSKNQDVLYRIFEWPYLNNSKLILIGVANALDLTDRILPRLQAKPHCRPVLLHFAPYTRDQITAIITNRLTQCKDGDAVIENSAIQFCARKVSAVAGDMRKALDVCRRAVEMVESEIRSQQVLRVTDCNSPSKSRPAVKKIGISHISKVLSEVYGSSVQAQQSEGVPLQQKLMVCTLLLVVKSGKFKEVQLGKVYESYCKVCRRQQMAPVDQSEFHSLCVLLEARGIIGMKKAKDTRSIKLTLRQDEKELEQTLQDRVLVSTILKEGLPK</sequence>
<comment type="caution">
    <text evidence="19">The sequence shown here is derived from an EMBL/GenBank/DDBJ whole genome shotgun (WGS) entry which is preliminary data.</text>
</comment>
<dbReference type="CDD" id="cd08768">
    <property type="entry name" value="Cdc6_C"/>
    <property type="match status" value="1"/>
</dbReference>
<evidence type="ECO:0000256" key="13">
    <source>
        <dbReference type="ARBA" id="ARBA00023306"/>
    </source>
</evidence>
<keyword evidence="5" id="KW-0597">Phosphoprotein</keyword>
<keyword evidence="4" id="KW-0963">Cytoplasm</keyword>
<evidence type="ECO:0000256" key="10">
    <source>
        <dbReference type="ARBA" id="ARBA00022840"/>
    </source>
</evidence>
<dbReference type="SUPFAM" id="SSF46785">
    <property type="entry name" value="Winged helix' DNA-binding domain"/>
    <property type="match status" value="1"/>
</dbReference>
<evidence type="ECO:0000259" key="18">
    <source>
        <dbReference type="SMART" id="SM01074"/>
    </source>
</evidence>
<dbReference type="FunFam" id="1.10.10.10:FF:000265">
    <property type="entry name" value="Cell division control protein"/>
    <property type="match status" value="1"/>
</dbReference>
<keyword evidence="8" id="KW-0547">Nucleotide-binding</keyword>
<comment type="subcellular location">
    <subcellularLocation>
        <location evidence="2">Cytoplasm</location>
    </subcellularLocation>
    <subcellularLocation>
        <location evidence="1 16">Nucleus</location>
    </subcellularLocation>
</comment>
<evidence type="ECO:0000256" key="1">
    <source>
        <dbReference type="ARBA" id="ARBA00004123"/>
    </source>
</evidence>
<dbReference type="GO" id="GO:0051301">
    <property type="term" value="P:cell division"/>
    <property type="evidence" value="ECO:0007669"/>
    <property type="project" value="UniProtKB-UniRule"/>
</dbReference>
<keyword evidence="20" id="KW-1185">Reference proteome</keyword>
<keyword evidence="10" id="KW-0067">ATP-binding</keyword>
<evidence type="ECO:0000313" key="19">
    <source>
        <dbReference type="EMBL" id="KAK7506241.1"/>
    </source>
</evidence>
<feature type="domain" description="Cdc6 C-terminal" evidence="18">
    <location>
        <begin position="356"/>
        <end position="436"/>
    </location>
</feature>
<evidence type="ECO:0000256" key="15">
    <source>
        <dbReference type="ARBA" id="ARBA00062730"/>
    </source>
</evidence>
<evidence type="ECO:0000256" key="16">
    <source>
        <dbReference type="PIRNR" id="PIRNR001767"/>
    </source>
</evidence>
<evidence type="ECO:0000256" key="4">
    <source>
        <dbReference type="ARBA" id="ARBA00022490"/>
    </source>
</evidence>
<dbReference type="Gene3D" id="1.10.8.60">
    <property type="match status" value="1"/>
</dbReference>
<dbReference type="InterPro" id="IPR003959">
    <property type="entry name" value="ATPase_AAA_core"/>
</dbReference>
<name>A0ABD0M412_9CAEN</name>
<keyword evidence="6" id="KW-0132">Cell division</keyword>
<keyword evidence="9" id="KW-0498">Mitosis</keyword>
<dbReference type="InterPro" id="IPR027417">
    <property type="entry name" value="P-loop_NTPase"/>
</dbReference>
<evidence type="ECO:0000256" key="11">
    <source>
        <dbReference type="ARBA" id="ARBA00022843"/>
    </source>
</evidence>
<keyword evidence="7" id="KW-0235">DNA replication</keyword>
<dbReference type="Gene3D" id="3.40.50.300">
    <property type="entry name" value="P-loop containing nucleotide triphosphate hydrolases"/>
    <property type="match status" value="1"/>
</dbReference>
<dbReference type="Proteomes" id="UP001519460">
    <property type="component" value="Unassembled WGS sequence"/>
</dbReference>
<dbReference type="Pfam" id="PF22606">
    <property type="entry name" value="Cdc6-ORC-like_ATPase_lid"/>
    <property type="match status" value="1"/>
</dbReference>
<dbReference type="GO" id="GO:0005737">
    <property type="term" value="C:cytoplasm"/>
    <property type="evidence" value="ECO:0007669"/>
    <property type="project" value="UniProtKB-SubCell"/>
</dbReference>
<evidence type="ECO:0000256" key="8">
    <source>
        <dbReference type="ARBA" id="ARBA00022741"/>
    </source>
</evidence>
<evidence type="ECO:0000256" key="7">
    <source>
        <dbReference type="ARBA" id="ARBA00022705"/>
    </source>
</evidence>
<evidence type="ECO:0000256" key="17">
    <source>
        <dbReference type="SAM" id="MobiDB-lite"/>
    </source>
</evidence>
<dbReference type="SUPFAM" id="SSF52540">
    <property type="entry name" value="P-loop containing nucleoside triphosphate hydrolases"/>
    <property type="match status" value="1"/>
</dbReference>
<protein>
    <recommendedName>
        <fullName evidence="16">Cell division control protein</fullName>
    </recommendedName>
</protein>
<dbReference type="InterPro" id="IPR054425">
    <property type="entry name" value="Cdc6_ORC1-like_ATPase_lid"/>
</dbReference>
<evidence type="ECO:0000313" key="20">
    <source>
        <dbReference type="Proteomes" id="UP001519460"/>
    </source>
</evidence>
<dbReference type="Gene3D" id="1.10.10.10">
    <property type="entry name" value="Winged helix-like DNA-binding domain superfamily/Winged helix DNA-binding domain"/>
    <property type="match status" value="1"/>
</dbReference>
<evidence type="ECO:0000256" key="3">
    <source>
        <dbReference type="ARBA" id="ARBA00006184"/>
    </source>
</evidence>
<dbReference type="EMBL" id="JACVVK020000007">
    <property type="protein sequence ID" value="KAK7506241.1"/>
    <property type="molecule type" value="Genomic_DNA"/>
</dbReference>
<dbReference type="AlphaFoldDB" id="A0ABD0M412"/>
<gene>
    <name evidence="19" type="ORF">BaRGS_00002353</name>
</gene>
<reference evidence="19 20" key="1">
    <citation type="journal article" date="2023" name="Sci. Data">
        <title>Genome assembly of the Korean intertidal mud-creeper Batillaria attramentaria.</title>
        <authorList>
            <person name="Patra A.K."/>
            <person name="Ho P.T."/>
            <person name="Jun S."/>
            <person name="Lee S.J."/>
            <person name="Kim Y."/>
            <person name="Won Y.J."/>
        </authorList>
    </citation>
    <scope>NUCLEOTIDE SEQUENCE [LARGE SCALE GENOMIC DNA]</scope>
    <source>
        <strain evidence="19">Wonlab-2016</strain>
    </source>
</reference>
<keyword evidence="11" id="KW-0832">Ubl conjugation</keyword>
<organism evidence="19 20">
    <name type="scientific">Batillaria attramentaria</name>
    <dbReference type="NCBI Taxonomy" id="370345"/>
    <lineage>
        <taxon>Eukaryota</taxon>
        <taxon>Metazoa</taxon>
        <taxon>Spiralia</taxon>
        <taxon>Lophotrochozoa</taxon>
        <taxon>Mollusca</taxon>
        <taxon>Gastropoda</taxon>
        <taxon>Caenogastropoda</taxon>
        <taxon>Sorbeoconcha</taxon>
        <taxon>Cerithioidea</taxon>
        <taxon>Batillariidae</taxon>
        <taxon>Batillaria</taxon>
    </lineage>
</organism>
<dbReference type="InterPro" id="IPR015163">
    <property type="entry name" value="Cdc6_C"/>
</dbReference>
<evidence type="ECO:0000256" key="5">
    <source>
        <dbReference type="ARBA" id="ARBA00022553"/>
    </source>
</evidence>
<evidence type="ECO:0000256" key="6">
    <source>
        <dbReference type="ARBA" id="ARBA00022618"/>
    </source>
</evidence>
<comment type="subunit">
    <text evidence="15">Interacts with PCNA, ORC1, cyclin-CDK. Interacts with HUWE1. Interacts with ANKRD17. Interacts with GRWD1; origin binding of GRWD1 is dependent on CDC6. Interacts with CDT1; are mutually dependent on one another for loading MCM complexes onto chromatin. Interacts with TTC4. Interacts (via Cy motif) with CCNF; the interaction takes place during G2 and M phase. Interacts with CDH1.</text>
</comment>
<dbReference type="InterPro" id="IPR050311">
    <property type="entry name" value="ORC1/CDC6"/>
</dbReference>
<proteinExistence type="inferred from homology"/>
<dbReference type="GO" id="GO:0005634">
    <property type="term" value="C:nucleus"/>
    <property type="evidence" value="ECO:0007669"/>
    <property type="project" value="UniProtKB-SubCell"/>
</dbReference>
<dbReference type="InterPro" id="IPR016314">
    <property type="entry name" value="Cdc6/18"/>
</dbReference>
<dbReference type="Pfam" id="PF09079">
    <property type="entry name" value="WHD_Cdc6"/>
    <property type="match status" value="1"/>
</dbReference>
<keyword evidence="13" id="KW-0131">Cell cycle</keyword>
<dbReference type="GO" id="GO:0006270">
    <property type="term" value="P:DNA replication initiation"/>
    <property type="evidence" value="ECO:0007669"/>
    <property type="project" value="UniProtKB-UniRule"/>
</dbReference>
<dbReference type="PANTHER" id="PTHR10763:SF26">
    <property type="entry name" value="CELL DIVISION CONTROL PROTEIN 6 HOMOLOG"/>
    <property type="match status" value="1"/>
</dbReference>